<feature type="region of interest" description="Disordered" evidence="7">
    <location>
        <begin position="542"/>
        <end position="564"/>
    </location>
</feature>
<feature type="region of interest" description="Disordered" evidence="7">
    <location>
        <begin position="425"/>
        <end position="456"/>
    </location>
</feature>
<dbReference type="Proteomes" id="UP000094444">
    <property type="component" value="Unassembled WGS sequence"/>
</dbReference>
<dbReference type="OrthoDB" id="515064at2759"/>
<comment type="similarity">
    <text evidence="2">Belongs to the SNF5 family.</text>
</comment>
<dbReference type="InterPro" id="IPR006939">
    <property type="entry name" value="SNF5"/>
</dbReference>
<dbReference type="Pfam" id="PF04855">
    <property type="entry name" value="SNF5"/>
    <property type="match status" value="1"/>
</dbReference>
<dbReference type="STRING" id="158607.A0A2P5IBT8"/>
<feature type="region of interest" description="Disordered" evidence="7">
    <location>
        <begin position="1"/>
        <end position="91"/>
    </location>
</feature>
<feature type="compositionally biased region" description="Basic and acidic residues" evidence="7">
    <location>
        <begin position="164"/>
        <end position="180"/>
    </location>
</feature>
<feature type="compositionally biased region" description="Pro residues" evidence="7">
    <location>
        <begin position="620"/>
        <end position="634"/>
    </location>
</feature>
<evidence type="ECO:0000313" key="9">
    <source>
        <dbReference type="Proteomes" id="UP000094444"/>
    </source>
</evidence>
<evidence type="ECO:0000256" key="5">
    <source>
        <dbReference type="ARBA" id="ARBA00023242"/>
    </source>
</evidence>
<dbReference type="PANTHER" id="PTHR10019">
    <property type="entry name" value="SNF5"/>
    <property type="match status" value="1"/>
</dbReference>
<reference evidence="8" key="1">
    <citation type="submission" date="2017-09" db="EMBL/GenBank/DDBJ databases">
        <title>Polyketide synthases of a Diaporthe helianthi virulent isolate.</title>
        <authorList>
            <person name="Baroncelli R."/>
        </authorList>
    </citation>
    <scope>NUCLEOTIDE SEQUENCE [LARGE SCALE GENOMIC DNA]</scope>
    <source>
        <strain evidence="8">7/96</strain>
    </source>
</reference>
<feature type="region of interest" description="Disordered" evidence="7">
    <location>
        <begin position="592"/>
        <end position="674"/>
    </location>
</feature>
<feature type="compositionally biased region" description="Polar residues" evidence="7">
    <location>
        <begin position="638"/>
        <end position="647"/>
    </location>
</feature>
<dbReference type="GO" id="GO:0000228">
    <property type="term" value="C:nuclear chromosome"/>
    <property type="evidence" value="ECO:0007669"/>
    <property type="project" value="InterPro"/>
</dbReference>
<evidence type="ECO:0000256" key="4">
    <source>
        <dbReference type="ARBA" id="ARBA00023163"/>
    </source>
</evidence>
<organism evidence="8 9">
    <name type="scientific">Diaporthe helianthi</name>
    <dbReference type="NCBI Taxonomy" id="158607"/>
    <lineage>
        <taxon>Eukaryota</taxon>
        <taxon>Fungi</taxon>
        <taxon>Dikarya</taxon>
        <taxon>Ascomycota</taxon>
        <taxon>Pezizomycotina</taxon>
        <taxon>Sordariomycetes</taxon>
        <taxon>Sordariomycetidae</taxon>
        <taxon>Diaporthales</taxon>
        <taxon>Diaporthaceae</taxon>
        <taxon>Diaporthe</taxon>
    </lineage>
</organism>
<keyword evidence="4" id="KW-0804">Transcription</keyword>
<evidence type="ECO:0000256" key="1">
    <source>
        <dbReference type="ARBA" id="ARBA00004123"/>
    </source>
</evidence>
<feature type="compositionally biased region" description="Basic and acidic residues" evidence="7">
    <location>
        <begin position="76"/>
        <end position="91"/>
    </location>
</feature>
<protein>
    <recommendedName>
        <fullName evidence="10">Transcription regulatory protein SNF5</fullName>
    </recommendedName>
</protein>
<keyword evidence="6" id="KW-0175">Coiled coil</keyword>
<proteinExistence type="inferred from homology"/>
<feature type="region of interest" description="Disordered" evidence="7">
    <location>
        <begin position="765"/>
        <end position="791"/>
    </location>
</feature>
<evidence type="ECO:0000313" key="8">
    <source>
        <dbReference type="EMBL" id="POS79964.1"/>
    </source>
</evidence>
<keyword evidence="9" id="KW-1185">Reference proteome</keyword>
<evidence type="ECO:0000256" key="3">
    <source>
        <dbReference type="ARBA" id="ARBA00023015"/>
    </source>
</evidence>
<gene>
    <name evidence="8" type="ORF">DHEL01_v201640</name>
</gene>
<keyword evidence="3" id="KW-0805">Transcription regulation</keyword>
<feature type="region of interest" description="Disordered" evidence="7">
    <location>
        <begin position="477"/>
        <end position="527"/>
    </location>
</feature>
<feature type="compositionally biased region" description="Pro residues" evidence="7">
    <location>
        <begin position="658"/>
        <end position="674"/>
    </location>
</feature>
<feature type="coiled-coil region" evidence="6">
    <location>
        <begin position="110"/>
        <end position="137"/>
    </location>
</feature>
<evidence type="ECO:0008006" key="10">
    <source>
        <dbReference type="Google" id="ProtNLM"/>
    </source>
</evidence>
<dbReference type="GO" id="GO:0006338">
    <property type="term" value="P:chromatin remodeling"/>
    <property type="evidence" value="ECO:0007669"/>
    <property type="project" value="InterPro"/>
</dbReference>
<feature type="compositionally biased region" description="Low complexity" evidence="7">
    <location>
        <begin position="1"/>
        <end position="61"/>
    </location>
</feature>
<comment type="subcellular location">
    <subcellularLocation>
        <location evidence="1">Nucleus</location>
    </subcellularLocation>
</comment>
<accession>A0A2P5IBT8</accession>
<comment type="caution">
    <text evidence="8">The sequence shown here is derived from an EMBL/GenBank/DDBJ whole genome shotgun (WGS) entry which is preliminary data.</text>
</comment>
<dbReference type="EMBL" id="MAVT02000078">
    <property type="protein sequence ID" value="POS79964.1"/>
    <property type="molecule type" value="Genomic_DNA"/>
</dbReference>
<name>A0A2P5IBT8_DIAHE</name>
<dbReference type="InParanoid" id="A0A2P5IBT8"/>
<feature type="region of interest" description="Disordered" evidence="7">
    <location>
        <begin position="158"/>
        <end position="198"/>
    </location>
</feature>
<dbReference type="AlphaFoldDB" id="A0A2P5IBT8"/>
<evidence type="ECO:0000256" key="7">
    <source>
        <dbReference type="SAM" id="MobiDB-lite"/>
    </source>
</evidence>
<keyword evidence="5" id="KW-0539">Nucleus</keyword>
<evidence type="ECO:0000256" key="6">
    <source>
        <dbReference type="SAM" id="Coils"/>
    </source>
</evidence>
<sequence>MASSSDSSASASASASAPASTSAPASASTSAPAATTTSGDTLSSVSSDPAQPAPSSSTPTVENGTADETPASKTHSPREPTPEVKIPVRTEESFKAYQLERIIARDKIATSALKEKQARLEDNTKRWKQEIDEYKLIQTQPTSLSFPPARLYGEGYNGFGNGHTENRGPPRLVYPKDKPRAGKRTTPALPKPSRKDLKEQADQYEELVPVRLDVDWDKLKLRDTLTWNLHDRLVPVDLFSAQLVEDMGLKAPHDRPVYEQIQHQIREQLLDFYPMVYSQEDALDPELPYSAYKNDEMRILIKLNITIGAVTLIDQFEWEMNEPDNSPEEFARVMAKDLSLSGEFTTAIAHCIREQTQLFTRTLYGIGHPFDGRPIEEPDLAASFLPSPLPTVFRPQQQAKDYAPYLYELGDQDLERNEVIFAREQRKQKRSVNRRGGPQLPDLKERQRTIRTMVVSSTIPGAADSIEKTGLFKRVAHTGTGRGRGRGQHDGTFSDSDDSEDSAPDSPALSQLAGTARTRGMRGAATVAQQKMAHIGRSETPEVITSHHHETRTSRRFGRALDETPDEPRNHWVVVKVPRTYERARKMLLDIKMGRPITRPEAAQTPRQPRAPSASLPPGSMGPPSTPSAQPKPPIVKTASSMSQSGPSAPVPQVGRVPAPPPPGEGQPPLELPPHPEWLEKSLNDLRKAWPNDRFEATMRHWAVHADTETTIIPPPQFPRGAPLPDNVKYMFLPRIRCLDCPGKLYTPGPDTTAANFEVHLRNKQHRDKVNKRAGFETDPAKIGNSAGPAS</sequence>
<evidence type="ECO:0000256" key="2">
    <source>
        <dbReference type="ARBA" id="ARBA00010239"/>
    </source>
</evidence>